<keyword evidence="4 7" id="KW-0732">Signal</keyword>
<evidence type="ECO:0000256" key="6">
    <source>
        <dbReference type="ARBA" id="ARBA00022833"/>
    </source>
</evidence>
<evidence type="ECO:0000256" key="5">
    <source>
        <dbReference type="ARBA" id="ARBA00022801"/>
    </source>
</evidence>
<feature type="domain" description="Peptidase M28" evidence="8">
    <location>
        <begin position="293"/>
        <end position="506"/>
    </location>
</feature>
<evidence type="ECO:0000256" key="7">
    <source>
        <dbReference type="SAM" id="SignalP"/>
    </source>
</evidence>
<dbReference type="InterPro" id="IPR046450">
    <property type="entry name" value="PA_dom_sf"/>
</dbReference>
<evidence type="ECO:0000256" key="3">
    <source>
        <dbReference type="ARBA" id="ARBA00022723"/>
    </source>
</evidence>
<feature type="chain" id="PRO_5011682243" evidence="7">
    <location>
        <begin position="25"/>
        <end position="541"/>
    </location>
</feature>
<gene>
    <name evidence="9" type="ORF">SAMN04515674_10888</name>
</gene>
<name>A0A1I5UWC3_9BACT</name>
<evidence type="ECO:0000313" key="10">
    <source>
        <dbReference type="Proteomes" id="UP000199306"/>
    </source>
</evidence>
<dbReference type="InterPro" id="IPR045175">
    <property type="entry name" value="M28_fam"/>
</dbReference>
<accession>A0A1I5UWC3</accession>
<keyword evidence="5" id="KW-0378">Hydrolase</keyword>
<dbReference type="GO" id="GO:0004177">
    <property type="term" value="F:aminopeptidase activity"/>
    <property type="evidence" value="ECO:0007669"/>
    <property type="project" value="UniProtKB-KW"/>
</dbReference>
<dbReference type="SUPFAM" id="SSF53187">
    <property type="entry name" value="Zn-dependent exopeptidases"/>
    <property type="match status" value="1"/>
</dbReference>
<keyword evidence="9" id="KW-0121">Carboxypeptidase</keyword>
<evidence type="ECO:0000313" key="9">
    <source>
        <dbReference type="EMBL" id="SFP99551.1"/>
    </source>
</evidence>
<dbReference type="Gene3D" id="3.40.630.10">
    <property type="entry name" value="Zn peptidases"/>
    <property type="match status" value="2"/>
</dbReference>
<dbReference type="GO" id="GO:0004180">
    <property type="term" value="F:carboxypeptidase activity"/>
    <property type="evidence" value="ECO:0007669"/>
    <property type="project" value="UniProtKB-KW"/>
</dbReference>
<organism evidence="9 10">
    <name type="scientific">Pseudarcicella hirudinis</name>
    <dbReference type="NCBI Taxonomy" id="1079859"/>
    <lineage>
        <taxon>Bacteria</taxon>
        <taxon>Pseudomonadati</taxon>
        <taxon>Bacteroidota</taxon>
        <taxon>Cytophagia</taxon>
        <taxon>Cytophagales</taxon>
        <taxon>Flectobacillaceae</taxon>
        <taxon>Pseudarcicella</taxon>
    </lineage>
</organism>
<dbReference type="PANTHER" id="PTHR12147:SF56">
    <property type="entry name" value="AMINOPEPTIDASE YDR415C-RELATED"/>
    <property type="match status" value="1"/>
</dbReference>
<dbReference type="Gene3D" id="3.50.30.30">
    <property type="match status" value="1"/>
</dbReference>
<keyword evidence="2" id="KW-0645">Protease</keyword>
<keyword evidence="3" id="KW-0479">Metal-binding</keyword>
<dbReference type="Proteomes" id="UP000199306">
    <property type="component" value="Unassembled WGS sequence"/>
</dbReference>
<dbReference type="Pfam" id="PF04389">
    <property type="entry name" value="Peptidase_M28"/>
    <property type="match status" value="1"/>
</dbReference>
<evidence type="ECO:0000259" key="8">
    <source>
        <dbReference type="Pfam" id="PF04389"/>
    </source>
</evidence>
<dbReference type="GO" id="GO:0008235">
    <property type="term" value="F:metalloexopeptidase activity"/>
    <property type="evidence" value="ECO:0007669"/>
    <property type="project" value="InterPro"/>
</dbReference>
<dbReference type="OrthoDB" id="1521787at2"/>
<dbReference type="InterPro" id="IPR007484">
    <property type="entry name" value="Peptidase_M28"/>
</dbReference>
<dbReference type="STRING" id="1079859.SAMN04515674_10888"/>
<feature type="signal peptide" evidence="7">
    <location>
        <begin position="1"/>
        <end position="24"/>
    </location>
</feature>
<dbReference type="AlphaFoldDB" id="A0A1I5UWC3"/>
<dbReference type="GO" id="GO:0046872">
    <property type="term" value="F:metal ion binding"/>
    <property type="evidence" value="ECO:0007669"/>
    <property type="project" value="UniProtKB-KW"/>
</dbReference>
<dbReference type="CDD" id="cd05660">
    <property type="entry name" value="M28_like_PA"/>
    <property type="match status" value="1"/>
</dbReference>
<protein>
    <submittedName>
        <fullName evidence="9">Zn-dependent amino-or carboxypeptidase, M28 family</fullName>
    </submittedName>
</protein>
<dbReference type="CDD" id="cd04821">
    <property type="entry name" value="PA_M28_1_2"/>
    <property type="match status" value="1"/>
</dbReference>
<dbReference type="EMBL" id="FOXH01000008">
    <property type="protein sequence ID" value="SFP99551.1"/>
    <property type="molecule type" value="Genomic_DNA"/>
</dbReference>
<dbReference type="GO" id="GO:0006508">
    <property type="term" value="P:proteolysis"/>
    <property type="evidence" value="ECO:0007669"/>
    <property type="project" value="UniProtKB-KW"/>
</dbReference>
<dbReference type="RefSeq" id="WP_092017930.1">
    <property type="nucleotide sequence ID" value="NZ_FOXH01000008.1"/>
</dbReference>
<evidence type="ECO:0000256" key="1">
    <source>
        <dbReference type="ARBA" id="ARBA00022438"/>
    </source>
</evidence>
<dbReference type="PANTHER" id="PTHR12147">
    <property type="entry name" value="METALLOPEPTIDASE M28 FAMILY MEMBER"/>
    <property type="match status" value="1"/>
</dbReference>
<sequence length="541" mass="59748">MKKNTIKLIAAGLMSFAGIGQGLAQETISGQHLARHIEVLASDEFEGRKPFTSGEVKTINYLKQSYEKLGLKPGNGKSYFQKVPMVEIFSKAKGQLHIKGKNGNLAFNFLDDFVAATRRVQEDISIKDSPLVFAGFGIVAPEYQWNDYAGLNVKGKTVVVMVNDPGFYDPALFKGKRMTYYGRWTYKFEEAARQGATGIIIVHDTKAASYGWPVVRSGWSKSKLYLQRPDNNKSRAAIEGWISAETASKVFKLAGFSDDLLETAKKKGFKPVNLGLTASLSLHNAIKKSISNNVAALLPGTTKADEVIIYSAHWDHFGKGEAIKGDSIYNGAADNASGTAAVLAIAEAFTNLKKKPARSILFLSVTGEEQGLLGSEYYATHPIFPLGKTVADINLDVLQPFGKMKDVIVMGYGQSELDDYAKEAAAQQGRIVRGEPDASGGWYFRSDHFNFAKVGIPALYIENGTQSLEDGEEWGNAKKEDYNKNRYHSPFDEYSPHWDMSGIVEDATLLFNIGNRLSNETTFPKWKKGSEFKAIREKYKK</sequence>
<keyword evidence="6" id="KW-0862">Zinc</keyword>
<evidence type="ECO:0000256" key="4">
    <source>
        <dbReference type="ARBA" id="ARBA00022729"/>
    </source>
</evidence>
<evidence type="ECO:0000256" key="2">
    <source>
        <dbReference type="ARBA" id="ARBA00022670"/>
    </source>
</evidence>
<keyword evidence="10" id="KW-1185">Reference proteome</keyword>
<reference evidence="9 10" key="1">
    <citation type="submission" date="2016-10" db="EMBL/GenBank/DDBJ databases">
        <authorList>
            <person name="de Groot N.N."/>
        </authorList>
    </citation>
    <scope>NUCLEOTIDE SEQUENCE [LARGE SCALE GENOMIC DNA]</scope>
    <source>
        <strain evidence="10">E92,LMG 26720,CCM 7988</strain>
    </source>
</reference>
<proteinExistence type="predicted"/>
<keyword evidence="1" id="KW-0031">Aminopeptidase</keyword>
<dbReference type="SUPFAM" id="SSF52025">
    <property type="entry name" value="PA domain"/>
    <property type="match status" value="1"/>
</dbReference>